<keyword evidence="4" id="KW-0547">Nucleotide-binding</keyword>
<dbReference type="FunFam" id="3.40.50.300:FF:000638">
    <property type="entry name" value="Transmembrane GTPase Fzo1, putative"/>
    <property type="match status" value="1"/>
</dbReference>
<evidence type="ECO:0000256" key="8">
    <source>
        <dbReference type="ARBA" id="ARBA00023054"/>
    </source>
</evidence>
<keyword evidence="5" id="KW-1000">Mitochondrion outer membrane</keyword>
<keyword evidence="11 13" id="KW-0472">Membrane</keyword>
<dbReference type="GO" id="GO:0003924">
    <property type="term" value="F:GTPase activity"/>
    <property type="evidence" value="ECO:0007669"/>
    <property type="project" value="InterPro"/>
</dbReference>
<evidence type="ECO:0000313" key="15">
    <source>
        <dbReference type="EMBL" id="KAJ2671373.1"/>
    </source>
</evidence>
<evidence type="ECO:0000256" key="3">
    <source>
        <dbReference type="ARBA" id="ARBA00022692"/>
    </source>
</evidence>
<dbReference type="PROSITE" id="PS51718">
    <property type="entry name" value="G_DYNAMIN_2"/>
    <property type="match status" value="1"/>
</dbReference>
<evidence type="ECO:0000256" key="13">
    <source>
        <dbReference type="SAM" id="Phobius"/>
    </source>
</evidence>
<dbReference type="Proteomes" id="UP001151518">
    <property type="component" value="Unassembled WGS sequence"/>
</dbReference>
<dbReference type="PANTHER" id="PTHR10465">
    <property type="entry name" value="TRANSMEMBRANE GTPASE FZO1"/>
    <property type="match status" value="1"/>
</dbReference>
<keyword evidence="8" id="KW-0175">Coiled coil</keyword>
<evidence type="ECO:0000256" key="7">
    <source>
        <dbReference type="ARBA" id="ARBA00022989"/>
    </source>
</evidence>
<evidence type="ECO:0000256" key="1">
    <source>
        <dbReference type="ARBA" id="ARBA00004225"/>
    </source>
</evidence>
<accession>A0A9W8G3Q8</accession>
<evidence type="ECO:0000256" key="6">
    <source>
        <dbReference type="ARBA" id="ARBA00022801"/>
    </source>
</evidence>
<dbReference type="Gene3D" id="3.40.50.300">
    <property type="entry name" value="P-loop containing nucleotide triphosphate hydrolases"/>
    <property type="match status" value="1"/>
</dbReference>
<feature type="domain" description="Dynamin-type G" evidence="14">
    <location>
        <begin position="181"/>
        <end position="454"/>
    </location>
</feature>
<proteinExistence type="predicted"/>
<dbReference type="AlphaFoldDB" id="A0A9W8G3Q8"/>
<dbReference type="GO" id="GO:0005525">
    <property type="term" value="F:GTP binding"/>
    <property type="evidence" value="ECO:0007669"/>
    <property type="project" value="UniProtKB-KW"/>
</dbReference>
<dbReference type="PANTHER" id="PTHR10465:SF0">
    <property type="entry name" value="SARCALUMENIN"/>
    <property type="match status" value="1"/>
</dbReference>
<comment type="subcellular location">
    <subcellularLocation>
        <location evidence="1">Mitochondrion membrane</location>
        <topology evidence="1">Multi-pass membrane protein</topology>
    </subcellularLocation>
    <subcellularLocation>
        <location evidence="2">Mitochondrion outer membrane</location>
    </subcellularLocation>
</comment>
<keyword evidence="3 13" id="KW-0812">Transmembrane</keyword>
<organism evidence="15 16">
    <name type="scientific">Coemansia spiralis</name>
    <dbReference type="NCBI Taxonomy" id="417178"/>
    <lineage>
        <taxon>Eukaryota</taxon>
        <taxon>Fungi</taxon>
        <taxon>Fungi incertae sedis</taxon>
        <taxon>Zoopagomycota</taxon>
        <taxon>Kickxellomycotina</taxon>
        <taxon>Kickxellomycetes</taxon>
        <taxon>Kickxellales</taxon>
        <taxon>Kickxellaceae</taxon>
        <taxon>Coemansia</taxon>
    </lineage>
</organism>
<comment type="caution">
    <text evidence="15">The sequence shown here is derived from an EMBL/GenBank/DDBJ whole genome shotgun (WGS) entry which is preliminary data.</text>
</comment>
<keyword evidence="7 13" id="KW-1133">Transmembrane helix</keyword>
<protein>
    <submittedName>
        <fullName evidence="15">Mitofusin</fullName>
    </submittedName>
</protein>
<sequence length="829" mass="93009">MSASQQQDQIQQQRVFADKCRRLHTYLLSTKSLLQEIGEYNRSKWPVHYPLARIARATQAQQQAAASQASSGLRRTSSMINSDTTLVDSLAPVPLRRSMTTDDFSDTEVGSDELRAGVDPDSVGRLLDPSDLSVLKLDLRLSYHSDSDVMGSLEESSIARLFDERLAQCEIHIDKLIARVTDKSSKILVTGDLNAGKSTLVNALIRNDILPYDQQPCTMLFCEVVDASLNGGLEEVHAIPDMHTYDRNSPSTFVKVNIGDLEDIVMENDEQFQQLKIYTKDNHKDKESLLHNGFVDVALIDSPGLNRDSLKTTQLFARQEEIDVVVFVVNAENHFTLSGQDFLLNAGNEKAHIFIVVNRFDAIRRKDRCERMILDQIRELSPLTYEERNELVHFVSAHEQLADQRNGTSVATSFSNMEKCLRSFTLEQRFKSKLAPAQRYAMNVLFDIQYLAAENVAAATKRIQEINAALRESMPKYENLLQERTETSKQAESMLDSSCLEVRRHTTAHLTNTALHLQDVAEKVSYPGLLSLWSYAENVLLTMVRHLEHEVSECDRFACFTIQQARQELAKFEEARRRLEDTSSSSRQDALANKNSSGIEGISAISDDDTALLKLPAHSSPANMWEGDVSASVTASQIASIGSISNALDTIQLELADFVDLDFSHNWGTLTSISASASLTLFASKPMASNVLTLLKMSSTMGANTARRLMVATAALIGLGSVFYILSDMDATVRRKLSSRVSLMLEEEGFVERHAERLTTETSRAIRPFVWHLQHTFQRMVEAEEHRRADHLRKRHVAQDSQIYFDELRIKAQELTNAVRVVSIDANGC</sequence>
<dbReference type="GO" id="GO:0008053">
    <property type="term" value="P:mitochondrial fusion"/>
    <property type="evidence" value="ECO:0007669"/>
    <property type="project" value="TreeGrafter"/>
</dbReference>
<evidence type="ECO:0000256" key="2">
    <source>
        <dbReference type="ARBA" id="ARBA00004294"/>
    </source>
</evidence>
<evidence type="ECO:0000256" key="9">
    <source>
        <dbReference type="ARBA" id="ARBA00023128"/>
    </source>
</evidence>
<evidence type="ECO:0000256" key="11">
    <source>
        <dbReference type="ARBA" id="ARBA00023136"/>
    </source>
</evidence>
<dbReference type="OrthoDB" id="9984778at2759"/>
<keyword evidence="6" id="KW-0378">Hydrolase</keyword>
<evidence type="ECO:0000256" key="12">
    <source>
        <dbReference type="ARBA" id="ARBA00048548"/>
    </source>
</evidence>
<keyword evidence="9" id="KW-0496">Mitochondrion</keyword>
<dbReference type="SUPFAM" id="SSF52540">
    <property type="entry name" value="P-loop containing nucleoside triphosphate hydrolases"/>
    <property type="match status" value="1"/>
</dbReference>
<feature type="transmembrane region" description="Helical" evidence="13">
    <location>
        <begin position="709"/>
        <end position="726"/>
    </location>
</feature>
<dbReference type="InterPro" id="IPR027094">
    <property type="entry name" value="Mitofusin_fam"/>
</dbReference>
<reference evidence="15" key="1">
    <citation type="submission" date="2022-07" db="EMBL/GenBank/DDBJ databases">
        <title>Phylogenomic reconstructions and comparative analyses of Kickxellomycotina fungi.</title>
        <authorList>
            <person name="Reynolds N.K."/>
            <person name="Stajich J.E."/>
            <person name="Barry K."/>
            <person name="Grigoriev I.V."/>
            <person name="Crous P."/>
            <person name="Smith M.E."/>
        </authorList>
    </citation>
    <scope>NUCLEOTIDE SEQUENCE</scope>
    <source>
        <strain evidence="15">NRRL 3115</strain>
    </source>
</reference>
<evidence type="ECO:0000256" key="4">
    <source>
        <dbReference type="ARBA" id="ARBA00022741"/>
    </source>
</evidence>
<comment type="catalytic activity">
    <reaction evidence="12">
        <text>GTP + H2O = GDP + phosphate + H(+)</text>
        <dbReference type="Rhea" id="RHEA:19669"/>
        <dbReference type="ChEBI" id="CHEBI:15377"/>
        <dbReference type="ChEBI" id="CHEBI:15378"/>
        <dbReference type="ChEBI" id="CHEBI:37565"/>
        <dbReference type="ChEBI" id="CHEBI:43474"/>
        <dbReference type="ChEBI" id="CHEBI:58189"/>
    </reaction>
</comment>
<gene>
    <name evidence="15" type="primary">FZO1</name>
    <name evidence="15" type="ORF">GGI25_005532</name>
</gene>
<evidence type="ECO:0000256" key="5">
    <source>
        <dbReference type="ARBA" id="ARBA00022787"/>
    </source>
</evidence>
<dbReference type="EMBL" id="JANBTW010000104">
    <property type="protein sequence ID" value="KAJ2671373.1"/>
    <property type="molecule type" value="Genomic_DNA"/>
</dbReference>
<dbReference type="InterPro" id="IPR030381">
    <property type="entry name" value="G_DYNAMIN_dom"/>
</dbReference>
<evidence type="ECO:0000313" key="16">
    <source>
        <dbReference type="Proteomes" id="UP001151518"/>
    </source>
</evidence>
<dbReference type="InterPro" id="IPR027417">
    <property type="entry name" value="P-loop_NTPase"/>
</dbReference>
<evidence type="ECO:0000256" key="10">
    <source>
        <dbReference type="ARBA" id="ARBA00023134"/>
    </source>
</evidence>
<dbReference type="GO" id="GO:0005741">
    <property type="term" value="C:mitochondrial outer membrane"/>
    <property type="evidence" value="ECO:0007669"/>
    <property type="project" value="UniProtKB-SubCell"/>
</dbReference>
<dbReference type="GO" id="GO:0051646">
    <property type="term" value="P:mitochondrion localization"/>
    <property type="evidence" value="ECO:0007669"/>
    <property type="project" value="TreeGrafter"/>
</dbReference>
<dbReference type="InterPro" id="IPR045063">
    <property type="entry name" value="Dynamin_N"/>
</dbReference>
<name>A0A9W8G3Q8_9FUNG</name>
<evidence type="ECO:0000259" key="14">
    <source>
        <dbReference type="PROSITE" id="PS51718"/>
    </source>
</evidence>
<keyword evidence="10" id="KW-0342">GTP-binding</keyword>
<dbReference type="Pfam" id="PF00350">
    <property type="entry name" value="Dynamin_N"/>
    <property type="match status" value="1"/>
</dbReference>